<reference evidence="2 3" key="2">
    <citation type="submission" date="2019-09" db="EMBL/GenBank/DDBJ databases">
        <authorList>
            <person name="Jin C."/>
        </authorList>
    </citation>
    <scope>NUCLEOTIDE SEQUENCE [LARGE SCALE GENOMIC DNA]</scope>
    <source>
        <strain evidence="2 3">BN140078</strain>
    </source>
</reference>
<keyword evidence="3" id="KW-1185">Reference proteome</keyword>
<evidence type="ECO:0000259" key="1">
    <source>
        <dbReference type="Pfam" id="PF00656"/>
    </source>
</evidence>
<dbReference type="GO" id="GO:0006508">
    <property type="term" value="P:proteolysis"/>
    <property type="evidence" value="ECO:0007669"/>
    <property type="project" value="InterPro"/>
</dbReference>
<feature type="domain" description="Peptidase C14 caspase" evidence="1">
    <location>
        <begin position="285"/>
        <end position="476"/>
    </location>
</feature>
<comment type="caution">
    <text evidence="2">The sequence shown here is derived from an EMBL/GenBank/DDBJ whole genome shotgun (WGS) entry which is preliminary data.</text>
</comment>
<name>A0A5B2VZJ6_9BACT</name>
<dbReference type="Pfam" id="PF00656">
    <property type="entry name" value="Peptidase_C14"/>
    <property type="match status" value="1"/>
</dbReference>
<dbReference type="EMBL" id="VUOC01000002">
    <property type="protein sequence ID" value="KAA2243557.1"/>
    <property type="molecule type" value="Genomic_DNA"/>
</dbReference>
<dbReference type="Proteomes" id="UP000324611">
    <property type="component" value="Unassembled WGS sequence"/>
</dbReference>
<proteinExistence type="predicted"/>
<evidence type="ECO:0000313" key="3">
    <source>
        <dbReference type="Proteomes" id="UP000324611"/>
    </source>
</evidence>
<dbReference type="Gene3D" id="3.40.50.1460">
    <property type="match status" value="2"/>
</dbReference>
<accession>A0A5B2VZJ6</accession>
<sequence length="1409" mass="161360">MLPSSFPIKQLSPTDLQKVEWFYDRYVEDYYSDYYYGHFLMAAYAAVPGLLTPDLLYKLWQNFNGYYWNGKPVTIHRIAVADVLLSPLCREVGFELYEMHHEIRLAFLEWLHIETADSGGADRGFSPITQVADFLQEYYQQPNPGGQLWGEQYTETQQLEALSYSEPAKVADALKYKMYHAAKEQRETDLLRTIDAFSRTFDRLKRIRQGDTSLLAIYDKQNKWLEAGRALIQQHTEGFLSVLENLDEMDQVLSEDSTQGLPVTVAGNVMEQLETKSPPPVLWGLIVGTENRYAGLTEANRIMRSNDAHLMADCIKHLYDEALLQVLEGESATQQQVLQALSQIAQSAREQDSVLYYFSCNAVKHEEVCYLRCADTEADDLGGGISQAEFREAAKKIRAKQQVLILETPFSGSPQWMDIVADCEHAIIASCTQDQSPHLNEQVLVEQKQHYSFFTFELVRQLKKQKGRVSLRDWMRLTINGFENTPRLRTYYKDDIREFHRPQLYASPLALNAGLIPEDRIPARLESLLRGLGYYSDSADEALTTAIDAFKSEFDLPDDMGARALIRALEKQERAKQRRPVFLLVFSDQLKRLKYLNEEKARIDAVLQERAEQAGIEVVVLEDPDIAALSAVMMDIEYRNRIELFYYSGLDREGDMVLADGGVMTIFDFAPLMEYQERIHLLIANTCRSKYFAERAAQLGARMAIGSERLVTDRFGADFGVQLFEAIIEKGRLIQYDPLAGWSQNISEDEERDKFRLYTAPWQREDAPLPWQWEQEEVREQKEAVKKPPEVKGKRIYAVIMGIDDSRLEPDQGLRFCRKNAQDFEEWLQRYSDATSVPLKTTPQAMFTARATAMGMLESFSQAKDGDICVFFYSGIGFINRSRYPAFADCVFENDTDEVFERSANSQKDNADTVWRKLNRIAEGKKIHLLVIMDFHQYRTATGDLDESFGLHPEQESSLVVLQGPLRTGSDDGEPTDNNYFFESLKDILADSGTSIAYQDLFDRLRLRLSQTPERGVPWTYAQPRRALGYTLLSSRKDKETGYLVSFDPEENNWRISAGALHGIRPSLHFMRTWLRLDDNREVSISEVYPTYSLIADMAEDNTTRVFQGHLVQNALPKVKIAYDKDIDPAMRLYLNRAIKEHDIYYIDIVDDVQQSKFIIRHMAGTFYLVRNTSSMNDRAARQPVFDYQPSEYEFIKQMEYIAKWQGVLEFNNSHSGISKEDLNVEVEVFEGVKLSVNKEVEVKGTEYHNPDMLTLSYKQGLQPAFRCRISLNTATAIEKCYIAVAYLDSTFGIHPEFISGGMDHLTKGDGGVWMSFPGQKATDHTIRVAIDPEVRERGITEIYDYVKIFISNTPVNWAAFKQEGLEYKAIIKRGVVSFDSRAATLKLPDNIWTSITIPLKIVAPPTEA</sequence>
<organism evidence="2 3">
    <name type="scientific">Chitinophaga agrisoli</name>
    <dbReference type="NCBI Taxonomy" id="2607653"/>
    <lineage>
        <taxon>Bacteria</taxon>
        <taxon>Pseudomonadati</taxon>
        <taxon>Bacteroidota</taxon>
        <taxon>Chitinophagia</taxon>
        <taxon>Chitinophagales</taxon>
        <taxon>Chitinophagaceae</taxon>
        <taxon>Chitinophaga</taxon>
    </lineage>
</organism>
<dbReference type="InterPro" id="IPR011600">
    <property type="entry name" value="Pept_C14_caspase"/>
</dbReference>
<evidence type="ECO:0000313" key="2">
    <source>
        <dbReference type="EMBL" id="KAA2243557.1"/>
    </source>
</evidence>
<dbReference type="GO" id="GO:0004197">
    <property type="term" value="F:cysteine-type endopeptidase activity"/>
    <property type="evidence" value="ECO:0007669"/>
    <property type="project" value="InterPro"/>
</dbReference>
<protein>
    <recommendedName>
        <fullName evidence="1">Peptidase C14 caspase domain-containing protein</fullName>
    </recommendedName>
</protein>
<dbReference type="RefSeq" id="WP_149838432.1">
    <property type="nucleotide sequence ID" value="NZ_VUOC01000002.1"/>
</dbReference>
<gene>
    <name evidence="2" type="ORF">F0L74_13780</name>
</gene>
<reference evidence="2 3" key="1">
    <citation type="submission" date="2019-09" db="EMBL/GenBank/DDBJ databases">
        <title>Chitinophaga ginsengihumi sp. nov., isolated from soil of ginseng rhizosphere.</title>
        <authorList>
            <person name="Lee J."/>
        </authorList>
    </citation>
    <scope>NUCLEOTIDE SEQUENCE [LARGE SCALE GENOMIC DNA]</scope>
    <source>
        <strain evidence="2 3">BN140078</strain>
    </source>
</reference>